<evidence type="ECO:0000313" key="3">
    <source>
        <dbReference type="Proteomes" id="UP001231941"/>
    </source>
</evidence>
<evidence type="ECO:0000259" key="1">
    <source>
        <dbReference type="Pfam" id="PF01636"/>
    </source>
</evidence>
<dbReference type="InterPro" id="IPR011009">
    <property type="entry name" value="Kinase-like_dom_sf"/>
</dbReference>
<dbReference type="Pfam" id="PF01636">
    <property type="entry name" value="APH"/>
    <property type="match status" value="1"/>
</dbReference>
<dbReference type="EMBL" id="JAVAMP010000002">
    <property type="protein sequence ID" value="MDP5273862.1"/>
    <property type="molecule type" value="Genomic_DNA"/>
</dbReference>
<reference evidence="2 3" key="1">
    <citation type="submission" date="2023-08" db="EMBL/GenBank/DDBJ databases">
        <authorList>
            <person name="Park J.-S."/>
        </authorList>
    </citation>
    <scope>NUCLEOTIDE SEQUENCE [LARGE SCALE GENOMIC DNA]</scope>
    <source>
        <strain evidence="2 3">2205SS18-9</strain>
    </source>
</reference>
<dbReference type="SUPFAM" id="SSF56112">
    <property type="entry name" value="Protein kinase-like (PK-like)"/>
    <property type="match status" value="1"/>
</dbReference>
<evidence type="ECO:0000313" key="2">
    <source>
        <dbReference type="EMBL" id="MDP5273862.1"/>
    </source>
</evidence>
<keyword evidence="3" id="KW-1185">Reference proteome</keyword>
<proteinExistence type="predicted"/>
<accession>A0ABT9IWY7</accession>
<organism evidence="2 3">
    <name type="scientific">Chengkuizengella axinellae</name>
    <dbReference type="NCBI Taxonomy" id="3064388"/>
    <lineage>
        <taxon>Bacteria</taxon>
        <taxon>Bacillati</taxon>
        <taxon>Bacillota</taxon>
        <taxon>Bacilli</taxon>
        <taxon>Bacillales</taxon>
        <taxon>Paenibacillaceae</taxon>
        <taxon>Chengkuizengella</taxon>
    </lineage>
</organism>
<name>A0ABT9IWY7_9BACL</name>
<feature type="domain" description="Aminoglycoside phosphotransferase" evidence="1">
    <location>
        <begin position="80"/>
        <end position="225"/>
    </location>
</feature>
<dbReference type="RefSeq" id="WP_305991160.1">
    <property type="nucleotide sequence ID" value="NZ_JAVAMP010000002.1"/>
</dbReference>
<dbReference type="Proteomes" id="UP001231941">
    <property type="component" value="Unassembled WGS sequence"/>
</dbReference>
<dbReference type="InterPro" id="IPR002575">
    <property type="entry name" value="Aminoglycoside_PTrfase"/>
</dbReference>
<gene>
    <name evidence="2" type="ORF">Q5Y73_07080</name>
</gene>
<sequence length="302" mass="35576">MIIEKPYKWKSIQFDILNDVVKWEVLREWSLSNVHRITLTSGKTMIAKWSGGNMIRETDIYNNLLAPLKIERPIINENFKSDQGTFTIMEDIGKNTLEHKPLERYYMLASQKLAKLHDQASKNIQKGYLSNDRLQHYSISENTFIEELLYLKQHSFFSNHEKQVINKLTEIFPKQIKNLYHESTPTLIHNDYYPKNLIVADEQIKVIDWSNAYISNHLGDLYGLIKEAKHLHFCPDSILQAYYNEIKERNYSLTELYRNVQLGGLCWYIHSITWVLDYGRSVITGSENWIKGMITNIKNLIE</sequence>
<dbReference type="Gene3D" id="3.90.1200.10">
    <property type="match status" value="1"/>
</dbReference>
<protein>
    <submittedName>
        <fullName evidence="2">Phosphotransferase</fullName>
    </submittedName>
</protein>
<comment type="caution">
    <text evidence="2">The sequence shown here is derived from an EMBL/GenBank/DDBJ whole genome shotgun (WGS) entry which is preliminary data.</text>
</comment>